<dbReference type="Proteomes" id="UP000814033">
    <property type="component" value="Unassembled WGS sequence"/>
</dbReference>
<accession>A0ACB8R8S8</accession>
<organism evidence="1 2">
    <name type="scientific">Auriscalpium vulgare</name>
    <dbReference type="NCBI Taxonomy" id="40419"/>
    <lineage>
        <taxon>Eukaryota</taxon>
        <taxon>Fungi</taxon>
        <taxon>Dikarya</taxon>
        <taxon>Basidiomycota</taxon>
        <taxon>Agaricomycotina</taxon>
        <taxon>Agaricomycetes</taxon>
        <taxon>Russulales</taxon>
        <taxon>Auriscalpiaceae</taxon>
        <taxon>Auriscalpium</taxon>
    </lineage>
</organism>
<keyword evidence="2" id="KW-1185">Reference proteome</keyword>
<protein>
    <submittedName>
        <fullName evidence="1">Uncharacterized protein</fullName>
    </submittedName>
</protein>
<evidence type="ECO:0000313" key="2">
    <source>
        <dbReference type="Proteomes" id="UP000814033"/>
    </source>
</evidence>
<gene>
    <name evidence="1" type="ORF">FA95DRAFT_1566413</name>
</gene>
<evidence type="ECO:0000313" key="1">
    <source>
        <dbReference type="EMBL" id="KAI0040413.1"/>
    </source>
</evidence>
<sequence>MFCCQSHSEVQGKTTHLMYPKEGQSCGPIQTVFALLIAGPTATSLSAPGPPRPPPTRHPQPSPLPPSSPCPRARTQPAPACGTPPLTNTAGRSRTRRASAVFVTRRALAERGLGTAVDSRDVLKSECVGGVVLLCTGDASYLLLGGHTATLCEGLRNGYGGRRCGRRSWTAMIGDCLAGSLTRHFRR</sequence>
<dbReference type="EMBL" id="MU276198">
    <property type="protein sequence ID" value="KAI0040413.1"/>
    <property type="molecule type" value="Genomic_DNA"/>
</dbReference>
<comment type="caution">
    <text evidence="1">The sequence shown here is derived from an EMBL/GenBank/DDBJ whole genome shotgun (WGS) entry which is preliminary data.</text>
</comment>
<reference evidence="1" key="1">
    <citation type="submission" date="2021-02" db="EMBL/GenBank/DDBJ databases">
        <authorList>
            <consortium name="DOE Joint Genome Institute"/>
            <person name="Ahrendt S."/>
            <person name="Looney B.P."/>
            <person name="Miyauchi S."/>
            <person name="Morin E."/>
            <person name="Drula E."/>
            <person name="Courty P.E."/>
            <person name="Chicoki N."/>
            <person name="Fauchery L."/>
            <person name="Kohler A."/>
            <person name="Kuo A."/>
            <person name="Labutti K."/>
            <person name="Pangilinan J."/>
            <person name="Lipzen A."/>
            <person name="Riley R."/>
            <person name="Andreopoulos W."/>
            <person name="He G."/>
            <person name="Johnson J."/>
            <person name="Barry K.W."/>
            <person name="Grigoriev I.V."/>
            <person name="Nagy L."/>
            <person name="Hibbett D."/>
            <person name="Henrissat B."/>
            <person name="Matheny P.B."/>
            <person name="Labbe J."/>
            <person name="Martin F."/>
        </authorList>
    </citation>
    <scope>NUCLEOTIDE SEQUENCE</scope>
    <source>
        <strain evidence="1">FP105234-sp</strain>
    </source>
</reference>
<name>A0ACB8R8S8_9AGAM</name>
<reference evidence="1" key="2">
    <citation type="journal article" date="2022" name="New Phytol.">
        <title>Evolutionary transition to the ectomycorrhizal habit in the genomes of a hyperdiverse lineage of mushroom-forming fungi.</title>
        <authorList>
            <person name="Looney B."/>
            <person name="Miyauchi S."/>
            <person name="Morin E."/>
            <person name="Drula E."/>
            <person name="Courty P.E."/>
            <person name="Kohler A."/>
            <person name="Kuo A."/>
            <person name="LaButti K."/>
            <person name="Pangilinan J."/>
            <person name="Lipzen A."/>
            <person name="Riley R."/>
            <person name="Andreopoulos W."/>
            <person name="He G."/>
            <person name="Johnson J."/>
            <person name="Nolan M."/>
            <person name="Tritt A."/>
            <person name="Barry K.W."/>
            <person name="Grigoriev I.V."/>
            <person name="Nagy L.G."/>
            <person name="Hibbett D."/>
            <person name="Henrissat B."/>
            <person name="Matheny P.B."/>
            <person name="Labbe J."/>
            <person name="Martin F.M."/>
        </authorList>
    </citation>
    <scope>NUCLEOTIDE SEQUENCE</scope>
    <source>
        <strain evidence="1">FP105234-sp</strain>
    </source>
</reference>
<proteinExistence type="predicted"/>